<organism evidence="12 13">
    <name type="scientific">Parvularcula dongshanensis</name>
    <dbReference type="NCBI Taxonomy" id="1173995"/>
    <lineage>
        <taxon>Bacteria</taxon>
        <taxon>Pseudomonadati</taxon>
        <taxon>Pseudomonadota</taxon>
        <taxon>Alphaproteobacteria</taxon>
        <taxon>Parvularculales</taxon>
        <taxon>Parvularculaceae</taxon>
        <taxon>Parvularcula</taxon>
    </lineage>
</organism>
<dbReference type="AlphaFoldDB" id="A0A840I2F9"/>
<dbReference type="EC" id="3.4.21.89" evidence="3 8"/>
<dbReference type="RefSeq" id="WP_221400859.1">
    <property type="nucleotide sequence ID" value="NZ_JACHOB010000001.1"/>
</dbReference>
<keyword evidence="5 8" id="KW-0645">Protease</keyword>
<dbReference type="InterPro" id="IPR019757">
    <property type="entry name" value="Pept_S26A_signal_pept_1_Lys-AS"/>
</dbReference>
<evidence type="ECO:0000256" key="3">
    <source>
        <dbReference type="ARBA" id="ARBA00013208"/>
    </source>
</evidence>
<sequence>MTGTSSRSAGMKDETLDEKKPMTAGEEAWDIAKTVLIAVAVTLFVRFFLFQPFNIPSGSMKPTLAVGDFIIVDKIDYGYSKASLIYPLTRLPGEGRLFADTPERGEVVVFKNQNDRNRDYIKRVIGLPGDTVQVMHGRLYVNGQQLARTPVEGEPDCDGYPGGQLYRETNTDGVSYVIQECRGDDYEYDRTPLITVPDGNFFMMGDNRDNSLDSRTPTVRFVPEHQLVGRATRIAFSVDGDKSRLWQVWKWPGAIRYGRIGDKVE</sequence>
<dbReference type="PROSITE" id="PS00761">
    <property type="entry name" value="SPASE_I_3"/>
    <property type="match status" value="1"/>
</dbReference>
<dbReference type="SUPFAM" id="SSF51306">
    <property type="entry name" value="LexA/Signal peptidase"/>
    <property type="match status" value="1"/>
</dbReference>
<dbReference type="InterPro" id="IPR000223">
    <property type="entry name" value="Pept_S26A_signal_pept_1"/>
</dbReference>
<dbReference type="Pfam" id="PF10502">
    <property type="entry name" value="Peptidase_S26"/>
    <property type="match status" value="1"/>
</dbReference>
<dbReference type="PROSITE" id="PS00760">
    <property type="entry name" value="SPASE_I_2"/>
    <property type="match status" value="1"/>
</dbReference>
<feature type="domain" description="Peptidase S26" evidence="11">
    <location>
        <begin position="30"/>
        <end position="232"/>
    </location>
</feature>
<dbReference type="Gene3D" id="2.10.109.10">
    <property type="entry name" value="Umud Fragment, subunit A"/>
    <property type="match status" value="1"/>
</dbReference>
<evidence type="ECO:0000256" key="9">
    <source>
        <dbReference type="RuleBase" id="RU362042"/>
    </source>
</evidence>
<dbReference type="PROSITE" id="PS00501">
    <property type="entry name" value="SPASE_I_1"/>
    <property type="match status" value="1"/>
</dbReference>
<gene>
    <name evidence="12" type="ORF">GGQ59_000878</name>
</gene>
<evidence type="ECO:0000256" key="4">
    <source>
        <dbReference type="ARBA" id="ARBA00019232"/>
    </source>
</evidence>
<dbReference type="Proteomes" id="UP000563524">
    <property type="component" value="Unassembled WGS sequence"/>
</dbReference>
<dbReference type="GO" id="GO:0016020">
    <property type="term" value="C:membrane"/>
    <property type="evidence" value="ECO:0007669"/>
    <property type="project" value="UniProtKB-SubCell"/>
</dbReference>
<dbReference type="CDD" id="cd06530">
    <property type="entry name" value="S26_SPase_I"/>
    <property type="match status" value="1"/>
</dbReference>
<dbReference type="NCBIfam" id="TIGR02227">
    <property type="entry name" value="sigpep_I_bact"/>
    <property type="match status" value="1"/>
</dbReference>
<dbReference type="InterPro" id="IPR036286">
    <property type="entry name" value="LexA/Signal_pep-like_sf"/>
</dbReference>
<dbReference type="EMBL" id="JACHOB010000001">
    <property type="protein sequence ID" value="MBB4658378.1"/>
    <property type="molecule type" value="Genomic_DNA"/>
</dbReference>
<dbReference type="PRINTS" id="PR00727">
    <property type="entry name" value="LEADERPTASE"/>
</dbReference>
<comment type="catalytic activity">
    <reaction evidence="1 8">
        <text>Cleavage of hydrophobic, N-terminal signal or leader sequences from secreted and periplasmic proteins.</text>
        <dbReference type="EC" id="3.4.21.89"/>
    </reaction>
</comment>
<evidence type="ECO:0000256" key="7">
    <source>
        <dbReference type="PIRSR" id="PIRSR600223-1"/>
    </source>
</evidence>
<feature type="active site" evidence="7">
    <location>
        <position position="59"/>
    </location>
</feature>
<dbReference type="GO" id="GO:0009003">
    <property type="term" value="F:signal peptidase activity"/>
    <property type="evidence" value="ECO:0007669"/>
    <property type="project" value="UniProtKB-EC"/>
</dbReference>
<evidence type="ECO:0000259" key="11">
    <source>
        <dbReference type="Pfam" id="PF10502"/>
    </source>
</evidence>
<evidence type="ECO:0000313" key="13">
    <source>
        <dbReference type="Proteomes" id="UP000563524"/>
    </source>
</evidence>
<feature type="transmembrane region" description="Helical" evidence="8">
    <location>
        <begin position="31"/>
        <end position="50"/>
    </location>
</feature>
<comment type="subcellular location">
    <subcellularLocation>
        <location evidence="9">Membrane</location>
        <topology evidence="9">Single-pass type II membrane protein</topology>
    </subcellularLocation>
</comment>
<evidence type="ECO:0000256" key="8">
    <source>
        <dbReference type="RuleBase" id="RU003993"/>
    </source>
</evidence>
<keyword evidence="6 8" id="KW-0378">Hydrolase</keyword>
<evidence type="ECO:0000256" key="1">
    <source>
        <dbReference type="ARBA" id="ARBA00000677"/>
    </source>
</evidence>
<protein>
    <recommendedName>
        <fullName evidence="4 8">Signal peptidase I</fullName>
        <ecNumber evidence="3 8">3.4.21.89</ecNumber>
    </recommendedName>
</protein>
<keyword evidence="8" id="KW-1133">Transmembrane helix</keyword>
<evidence type="ECO:0000313" key="12">
    <source>
        <dbReference type="EMBL" id="MBB4658378.1"/>
    </source>
</evidence>
<reference evidence="12 13" key="1">
    <citation type="submission" date="2020-08" db="EMBL/GenBank/DDBJ databases">
        <title>Genomic Encyclopedia of Type Strains, Phase IV (KMG-IV): sequencing the most valuable type-strain genomes for metagenomic binning, comparative biology and taxonomic classification.</title>
        <authorList>
            <person name="Goeker M."/>
        </authorList>
    </citation>
    <scope>NUCLEOTIDE SEQUENCE [LARGE SCALE GENOMIC DNA]</scope>
    <source>
        <strain evidence="12 13">DSM 102850</strain>
    </source>
</reference>
<feature type="region of interest" description="Disordered" evidence="10">
    <location>
        <begin position="1"/>
        <end position="21"/>
    </location>
</feature>
<comment type="similarity">
    <text evidence="2 9">Belongs to the peptidase S26 family.</text>
</comment>
<feature type="active site" evidence="7">
    <location>
        <position position="122"/>
    </location>
</feature>
<evidence type="ECO:0000256" key="5">
    <source>
        <dbReference type="ARBA" id="ARBA00022670"/>
    </source>
</evidence>
<evidence type="ECO:0000256" key="6">
    <source>
        <dbReference type="ARBA" id="ARBA00022801"/>
    </source>
</evidence>
<feature type="compositionally biased region" description="Basic and acidic residues" evidence="10">
    <location>
        <begin position="10"/>
        <end position="21"/>
    </location>
</feature>
<dbReference type="InterPro" id="IPR019756">
    <property type="entry name" value="Pept_S26A_signal_pept_1_Ser-AS"/>
</dbReference>
<evidence type="ECO:0000256" key="2">
    <source>
        <dbReference type="ARBA" id="ARBA00009370"/>
    </source>
</evidence>
<accession>A0A840I2F9</accession>
<name>A0A840I2F9_9PROT</name>
<dbReference type="GO" id="GO:0006465">
    <property type="term" value="P:signal peptide processing"/>
    <property type="evidence" value="ECO:0007669"/>
    <property type="project" value="InterPro"/>
</dbReference>
<keyword evidence="8" id="KW-0472">Membrane</keyword>
<dbReference type="InterPro" id="IPR019533">
    <property type="entry name" value="Peptidase_S26"/>
</dbReference>
<dbReference type="InterPro" id="IPR019758">
    <property type="entry name" value="Pept_S26A_signal_pept_1_CS"/>
</dbReference>
<dbReference type="PANTHER" id="PTHR43390">
    <property type="entry name" value="SIGNAL PEPTIDASE I"/>
    <property type="match status" value="1"/>
</dbReference>
<evidence type="ECO:0000256" key="10">
    <source>
        <dbReference type="SAM" id="MobiDB-lite"/>
    </source>
</evidence>
<keyword evidence="13" id="KW-1185">Reference proteome</keyword>
<comment type="caution">
    <text evidence="12">The sequence shown here is derived from an EMBL/GenBank/DDBJ whole genome shotgun (WGS) entry which is preliminary data.</text>
</comment>
<dbReference type="PANTHER" id="PTHR43390:SF1">
    <property type="entry name" value="CHLOROPLAST PROCESSING PEPTIDASE"/>
    <property type="match status" value="1"/>
</dbReference>
<proteinExistence type="inferred from homology"/>
<dbReference type="GO" id="GO:0004252">
    <property type="term" value="F:serine-type endopeptidase activity"/>
    <property type="evidence" value="ECO:0007669"/>
    <property type="project" value="InterPro"/>
</dbReference>
<keyword evidence="8" id="KW-0812">Transmembrane</keyword>